<keyword evidence="2" id="KW-0732">Signal</keyword>
<feature type="compositionally biased region" description="Basic and acidic residues" evidence="1">
    <location>
        <begin position="73"/>
        <end position="101"/>
    </location>
</feature>
<sequence length="127" mass="14094">MIIIIVISMLFAISCNSFLVFCAKLKKDKKATLEEVTPRGTTPLPQCSRQSRIVDRDDRGSTKTKGGRRGVKSSKEPDSTDDAFKEMAKRLAKKDKPEKTGDSIVGDDDENPLAQFQMPERPVVPPN</sequence>
<dbReference type="FunCoup" id="Q20451">
    <property type="interactions" value="126"/>
</dbReference>
<dbReference type="Proteomes" id="UP000001940">
    <property type="component" value="Chromosome V"/>
</dbReference>
<dbReference type="Bgee" id="WBGene00009775">
    <property type="expression patterns" value="Expressed in material anatomical entity and 2 other cell types or tissues"/>
</dbReference>
<organism evidence="3 4">
    <name type="scientific">Caenorhabditis elegans</name>
    <dbReference type="NCBI Taxonomy" id="6239"/>
    <lineage>
        <taxon>Eukaryota</taxon>
        <taxon>Metazoa</taxon>
        <taxon>Ecdysozoa</taxon>
        <taxon>Nematoda</taxon>
        <taxon>Chromadorea</taxon>
        <taxon>Rhabditida</taxon>
        <taxon>Rhabditina</taxon>
        <taxon>Rhabditomorpha</taxon>
        <taxon>Rhabditoidea</taxon>
        <taxon>Rhabditidae</taxon>
        <taxon>Peloderinae</taxon>
        <taxon>Caenorhabditis</taxon>
    </lineage>
</organism>
<gene>
    <name evidence="3" type="ORF">CELE_F46B6.10</name>
    <name evidence="3 5" type="ORF">F46B6.10</name>
</gene>
<dbReference type="UCSC" id="F46B6.10">
    <property type="organism name" value="c. elegans"/>
</dbReference>
<evidence type="ECO:0000256" key="2">
    <source>
        <dbReference type="SAM" id="SignalP"/>
    </source>
</evidence>
<dbReference type="AGR" id="WB:WBGene00009775"/>
<dbReference type="KEGG" id="cel:CELE_F46B6.10"/>
<proteinExistence type="predicted"/>
<dbReference type="EMBL" id="BX284605">
    <property type="protein sequence ID" value="CAA94826.1"/>
    <property type="molecule type" value="Genomic_DNA"/>
</dbReference>
<protein>
    <submittedName>
        <fullName evidence="3">Uncharacterized protein</fullName>
    </submittedName>
</protein>
<dbReference type="STRING" id="6239.F46B6.10.1"/>
<evidence type="ECO:0000313" key="3">
    <source>
        <dbReference type="EMBL" id="CAA94826.1"/>
    </source>
</evidence>
<dbReference type="HOGENOM" id="CLU_161563_0_0_1"/>
<dbReference type="OrthoDB" id="5868436at2759"/>
<accession>Q20451</accession>
<feature type="compositionally biased region" description="Polar residues" evidence="1">
    <location>
        <begin position="39"/>
        <end position="51"/>
    </location>
</feature>
<feature type="region of interest" description="Disordered" evidence="1">
    <location>
        <begin position="36"/>
        <end position="127"/>
    </location>
</feature>
<feature type="compositionally biased region" description="Basic and acidic residues" evidence="1">
    <location>
        <begin position="52"/>
        <end position="61"/>
    </location>
</feature>
<dbReference type="WormBase" id="F46B6.10">
    <property type="protein sequence ID" value="CE05876"/>
    <property type="gene ID" value="WBGene00009775"/>
</dbReference>
<dbReference type="GeneID" id="185841"/>
<dbReference type="RefSeq" id="NP_505529.1">
    <property type="nucleotide sequence ID" value="NM_073128.1"/>
</dbReference>
<dbReference type="PIR" id="T22292">
    <property type="entry name" value="T22292"/>
</dbReference>
<dbReference type="eggNOG" id="KOG2577">
    <property type="taxonomic scope" value="Eukaryota"/>
</dbReference>
<feature type="chain" id="PRO_5004198922" evidence="2">
    <location>
        <begin position="18"/>
        <end position="127"/>
    </location>
</feature>
<keyword evidence="4" id="KW-1185">Reference proteome</keyword>
<dbReference type="CTD" id="185841"/>
<reference evidence="3 4" key="1">
    <citation type="journal article" date="1998" name="Science">
        <title>Genome sequence of the nematode C. elegans: a platform for investigating biology.</title>
        <authorList>
            <consortium name="The C. elegans sequencing consortium"/>
            <person name="Sulson J.E."/>
            <person name="Waterston R."/>
        </authorList>
    </citation>
    <scope>NUCLEOTIDE SEQUENCE [LARGE SCALE GENOMIC DNA]</scope>
    <source>
        <strain evidence="3 4">Bristol N2</strain>
    </source>
</reference>
<name>Q20451_CAEEL</name>
<feature type="signal peptide" evidence="2">
    <location>
        <begin position="1"/>
        <end position="17"/>
    </location>
</feature>
<evidence type="ECO:0000313" key="5">
    <source>
        <dbReference type="WormBase" id="F46B6.10"/>
    </source>
</evidence>
<evidence type="ECO:0000256" key="1">
    <source>
        <dbReference type="SAM" id="MobiDB-lite"/>
    </source>
</evidence>
<dbReference type="PaxDb" id="6239-F46B6.10"/>
<dbReference type="AlphaFoldDB" id="Q20451"/>
<evidence type="ECO:0000313" key="4">
    <source>
        <dbReference type="Proteomes" id="UP000001940"/>
    </source>
</evidence>
<dbReference type="InParanoid" id="Q20451"/>